<evidence type="ECO:0000313" key="2">
    <source>
        <dbReference type="Proteomes" id="UP000756132"/>
    </source>
</evidence>
<reference evidence="1" key="2">
    <citation type="journal article" date="2022" name="Microb. Genom.">
        <title>A chromosome-scale genome assembly of the tomato pathogen Cladosporium fulvum reveals a compartmentalized genome architecture and the presence of a dispensable chromosome.</title>
        <authorList>
            <person name="Zaccaron A.Z."/>
            <person name="Chen L.H."/>
            <person name="Samaras A."/>
            <person name="Stergiopoulos I."/>
        </authorList>
    </citation>
    <scope>NUCLEOTIDE SEQUENCE</scope>
    <source>
        <strain evidence="1">Race5_Kim</strain>
    </source>
</reference>
<dbReference type="Proteomes" id="UP000756132">
    <property type="component" value="Chromosome 8"/>
</dbReference>
<dbReference type="GeneID" id="71990813"/>
<sequence length="213" mass="24379">MAATNQSRLLRLSPELRNNIYDLVFTGIVDLDHNYRVPPPLLCCKQVNSEAAGAYWRKSEFRSKSTSRIETFLAALDSSKLKFVSAVVFDSQGGNRLRYERLASAFFAQMDLFLMAISLCGKQVSRLSPGVLKIIFEDVAGETHCSATPWQTMLHRLESATSRRLEHYDILLQNAKDQARFFEFAHESDFKCWSTFWMTNVDYVCDCPMIAEH</sequence>
<name>A0A9Q8PE76_PASFU</name>
<organism evidence="1 2">
    <name type="scientific">Passalora fulva</name>
    <name type="common">Tomato leaf mold</name>
    <name type="synonym">Cladosporium fulvum</name>
    <dbReference type="NCBI Taxonomy" id="5499"/>
    <lineage>
        <taxon>Eukaryota</taxon>
        <taxon>Fungi</taxon>
        <taxon>Dikarya</taxon>
        <taxon>Ascomycota</taxon>
        <taxon>Pezizomycotina</taxon>
        <taxon>Dothideomycetes</taxon>
        <taxon>Dothideomycetidae</taxon>
        <taxon>Mycosphaerellales</taxon>
        <taxon>Mycosphaerellaceae</taxon>
        <taxon>Fulvia</taxon>
    </lineage>
</organism>
<proteinExistence type="predicted"/>
<reference evidence="1" key="1">
    <citation type="submission" date="2021-12" db="EMBL/GenBank/DDBJ databases">
        <authorList>
            <person name="Zaccaron A."/>
            <person name="Stergiopoulos I."/>
        </authorList>
    </citation>
    <scope>NUCLEOTIDE SEQUENCE</scope>
    <source>
        <strain evidence="1">Race5_Kim</strain>
    </source>
</reference>
<keyword evidence="2" id="KW-1185">Reference proteome</keyword>
<protein>
    <submittedName>
        <fullName evidence="1">Uncharacterized protein</fullName>
    </submittedName>
</protein>
<dbReference type="KEGG" id="ffu:CLAFUR5_10935"/>
<accession>A0A9Q8PE76</accession>
<gene>
    <name evidence="1" type="ORF">CLAFUR5_10935</name>
</gene>
<dbReference type="AlphaFoldDB" id="A0A9Q8PE76"/>
<dbReference type="OrthoDB" id="5413827at2759"/>
<dbReference type="RefSeq" id="XP_047765176.1">
    <property type="nucleotide sequence ID" value="XM_047910083.1"/>
</dbReference>
<dbReference type="EMBL" id="CP090170">
    <property type="protein sequence ID" value="UJO20810.1"/>
    <property type="molecule type" value="Genomic_DNA"/>
</dbReference>
<evidence type="ECO:0000313" key="1">
    <source>
        <dbReference type="EMBL" id="UJO20810.1"/>
    </source>
</evidence>